<feature type="region of interest" description="Disordered" evidence="18">
    <location>
        <begin position="183"/>
        <end position="202"/>
    </location>
</feature>
<evidence type="ECO:0000256" key="4">
    <source>
        <dbReference type="ARBA" id="ARBA00022722"/>
    </source>
</evidence>
<dbReference type="EMBL" id="QXGA01001206">
    <property type="protein sequence ID" value="KAE9125726.1"/>
    <property type="molecule type" value="Genomic_DNA"/>
</dbReference>
<dbReference type="InterPro" id="IPR039537">
    <property type="entry name" value="Retrotran_Ty1/copia-like"/>
</dbReference>
<keyword evidence="4" id="KW-0540">Nuclease</keyword>
<dbReference type="GO" id="GO:0006508">
    <property type="term" value="P:proteolysis"/>
    <property type="evidence" value="ECO:0007669"/>
    <property type="project" value="UniProtKB-KW"/>
</dbReference>
<accession>A0A6A3T809</accession>
<gene>
    <name evidence="21" type="ORF">PF001_g17157</name>
    <name evidence="20" type="ORF">PF006_g16887</name>
</gene>
<evidence type="ECO:0000256" key="3">
    <source>
        <dbReference type="ARBA" id="ARBA00022670"/>
    </source>
</evidence>
<dbReference type="InterPro" id="IPR054722">
    <property type="entry name" value="PolX-like_BBD"/>
</dbReference>
<keyword evidence="7" id="KW-0064">Aspartyl protease</keyword>
<dbReference type="GO" id="GO:0003887">
    <property type="term" value="F:DNA-directed DNA polymerase activity"/>
    <property type="evidence" value="ECO:0007669"/>
    <property type="project" value="UniProtKB-KW"/>
</dbReference>
<feature type="compositionally biased region" description="Low complexity" evidence="18">
    <location>
        <begin position="127"/>
        <end position="138"/>
    </location>
</feature>
<evidence type="ECO:0000256" key="11">
    <source>
        <dbReference type="ARBA" id="ARBA00022842"/>
    </source>
</evidence>
<dbReference type="GO" id="GO:0004519">
    <property type="term" value="F:endonuclease activity"/>
    <property type="evidence" value="ECO:0007669"/>
    <property type="project" value="UniProtKB-KW"/>
</dbReference>
<evidence type="ECO:0000256" key="5">
    <source>
        <dbReference type="ARBA" id="ARBA00022723"/>
    </source>
</evidence>
<evidence type="ECO:0000313" key="20">
    <source>
        <dbReference type="EMBL" id="KAE9125726.1"/>
    </source>
</evidence>
<keyword evidence="14" id="KW-0239">DNA-directed DNA polymerase</keyword>
<dbReference type="Pfam" id="PF22936">
    <property type="entry name" value="Pol_BBD"/>
    <property type="match status" value="1"/>
</dbReference>
<evidence type="ECO:0000256" key="18">
    <source>
        <dbReference type="SAM" id="MobiDB-lite"/>
    </source>
</evidence>
<keyword evidence="10" id="KW-0067">ATP-binding</keyword>
<dbReference type="InterPro" id="IPR036397">
    <property type="entry name" value="RNaseH_sf"/>
</dbReference>
<dbReference type="Gene3D" id="3.30.420.10">
    <property type="entry name" value="Ribonuclease H-like superfamily/Ribonuclease H"/>
    <property type="match status" value="1"/>
</dbReference>
<feature type="domain" description="Integrase catalytic" evidence="19">
    <location>
        <begin position="737"/>
        <end position="903"/>
    </location>
</feature>
<dbReference type="Pfam" id="PF00665">
    <property type="entry name" value="rve"/>
    <property type="match status" value="1"/>
</dbReference>
<dbReference type="Pfam" id="PF07727">
    <property type="entry name" value="RVT_2"/>
    <property type="match status" value="1"/>
</dbReference>
<keyword evidence="14" id="KW-0808">Transferase</keyword>
<comment type="function">
    <text evidence="1">The aspartyl protease (PR) mediates the proteolytic cleavages of the Gag and Gag-Pol polyproteins after assembly of the VLP.</text>
</comment>
<dbReference type="GO" id="GO:0004190">
    <property type="term" value="F:aspartic-type endopeptidase activity"/>
    <property type="evidence" value="ECO:0007669"/>
    <property type="project" value="UniProtKB-KW"/>
</dbReference>
<dbReference type="Proteomes" id="UP000437068">
    <property type="component" value="Unassembled WGS sequence"/>
</dbReference>
<evidence type="ECO:0000313" key="21">
    <source>
        <dbReference type="EMBL" id="KAE9295816.1"/>
    </source>
</evidence>
<feature type="compositionally biased region" description="Low complexity" evidence="18">
    <location>
        <begin position="473"/>
        <end position="485"/>
    </location>
</feature>
<feature type="compositionally biased region" description="Low complexity" evidence="18">
    <location>
        <begin position="1038"/>
        <end position="1074"/>
    </location>
</feature>
<keyword evidence="6" id="KW-0547">Nucleotide-binding</keyword>
<evidence type="ECO:0000256" key="15">
    <source>
        <dbReference type="ARBA" id="ARBA00023113"/>
    </source>
</evidence>
<dbReference type="GO" id="GO:0005524">
    <property type="term" value="F:ATP binding"/>
    <property type="evidence" value="ECO:0007669"/>
    <property type="project" value="UniProtKB-KW"/>
</dbReference>
<keyword evidence="3" id="KW-0645">Protease</keyword>
<reference evidence="22 23" key="1">
    <citation type="submission" date="2018-08" db="EMBL/GenBank/DDBJ databases">
        <title>Genomic investigation of the strawberry pathogen Phytophthora fragariae indicates pathogenicity is determined by transcriptional variation in three key races.</title>
        <authorList>
            <person name="Adams T.M."/>
            <person name="Armitage A.D."/>
            <person name="Sobczyk M.K."/>
            <person name="Bates H.J."/>
            <person name="Dunwell J.M."/>
            <person name="Nellist C.F."/>
            <person name="Harrison R.J."/>
        </authorList>
    </citation>
    <scope>NUCLEOTIDE SEQUENCE [LARGE SCALE GENOMIC DNA]</scope>
    <source>
        <strain evidence="21 22">A4</strain>
        <strain evidence="20 23">NOV-5</strain>
    </source>
</reference>
<feature type="compositionally biased region" description="Basic residues" evidence="18">
    <location>
        <begin position="396"/>
        <end position="409"/>
    </location>
</feature>
<keyword evidence="15" id="KW-0917">Virion maturation</keyword>
<dbReference type="GO" id="GO:0006310">
    <property type="term" value="P:DNA recombination"/>
    <property type="evidence" value="ECO:0007669"/>
    <property type="project" value="UniProtKB-KW"/>
</dbReference>
<dbReference type="EMBL" id="QXGE01001223">
    <property type="protein sequence ID" value="KAE9295816.1"/>
    <property type="molecule type" value="Genomic_DNA"/>
</dbReference>
<evidence type="ECO:0000256" key="14">
    <source>
        <dbReference type="ARBA" id="ARBA00022932"/>
    </source>
</evidence>
<dbReference type="Proteomes" id="UP000440732">
    <property type="component" value="Unassembled WGS sequence"/>
</dbReference>
<dbReference type="SUPFAM" id="SSF56672">
    <property type="entry name" value="DNA/RNA polymerases"/>
    <property type="match status" value="1"/>
</dbReference>
<evidence type="ECO:0000256" key="6">
    <source>
        <dbReference type="ARBA" id="ARBA00022741"/>
    </source>
</evidence>
<dbReference type="GO" id="GO:0046872">
    <property type="term" value="F:metal ion binding"/>
    <property type="evidence" value="ECO:0007669"/>
    <property type="project" value="UniProtKB-KW"/>
</dbReference>
<evidence type="ECO:0000313" key="23">
    <source>
        <dbReference type="Proteomes" id="UP000440732"/>
    </source>
</evidence>
<dbReference type="SUPFAM" id="SSF53098">
    <property type="entry name" value="Ribonuclease H-like"/>
    <property type="match status" value="1"/>
</dbReference>
<evidence type="ECO:0000313" key="22">
    <source>
        <dbReference type="Proteomes" id="UP000437068"/>
    </source>
</evidence>
<evidence type="ECO:0000256" key="16">
    <source>
        <dbReference type="ARBA" id="ARBA00023172"/>
    </source>
</evidence>
<comment type="caution">
    <text evidence="20">The sequence shown here is derived from an EMBL/GenBank/DDBJ whole genome shotgun (WGS) entry which is preliminary data.</text>
</comment>
<dbReference type="InterPro" id="IPR012337">
    <property type="entry name" value="RNaseH-like_sf"/>
</dbReference>
<dbReference type="InterPro" id="IPR043502">
    <property type="entry name" value="DNA/RNA_pol_sf"/>
</dbReference>
<evidence type="ECO:0000256" key="13">
    <source>
        <dbReference type="ARBA" id="ARBA00022918"/>
    </source>
</evidence>
<organism evidence="20 23">
    <name type="scientific">Phytophthora fragariae</name>
    <dbReference type="NCBI Taxonomy" id="53985"/>
    <lineage>
        <taxon>Eukaryota</taxon>
        <taxon>Sar</taxon>
        <taxon>Stramenopiles</taxon>
        <taxon>Oomycota</taxon>
        <taxon>Peronosporomycetes</taxon>
        <taxon>Peronosporales</taxon>
        <taxon>Peronosporaceae</taxon>
        <taxon>Phytophthora</taxon>
    </lineage>
</organism>
<evidence type="ECO:0000256" key="12">
    <source>
        <dbReference type="ARBA" id="ARBA00022908"/>
    </source>
</evidence>
<keyword evidence="5" id="KW-0479">Metal-binding</keyword>
<evidence type="ECO:0000256" key="10">
    <source>
        <dbReference type="ARBA" id="ARBA00022840"/>
    </source>
</evidence>
<feature type="compositionally biased region" description="Basic residues" evidence="18">
    <location>
        <begin position="1083"/>
        <end position="1093"/>
    </location>
</feature>
<dbReference type="GO" id="GO:0003964">
    <property type="term" value="F:RNA-directed DNA polymerase activity"/>
    <property type="evidence" value="ECO:0007669"/>
    <property type="project" value="UniProtKB-KW"/>
</dbReference>
<evidence type="ECO:0000259" key="19">
    <source>
        <dbReference type="PROSITE" id="PS50994"/>
    </source>
</evidence>
<dbReference type="PANTHER" id="PTHR42648:SF11">
    <property type="entry name" value="TRANSPOSON TY4-P GAG-POL POLYPROTEIN"/>
    <property type="match status" value="1"/>
</dbReference>
<dbReference type="InterPro" id="IPR013103">
    <property type="entry name" value="RVT_2"/>
</dbReference>
<dbReference type="GO" id="GO:0003676">
    <property type="term" value="F:nucleic acid binding"/>
    <property type="evidence" value="ECO:0007669"/>
    <property type="project" value="InterPro"/>
</dbReference>
<sequence>MEAASVLWSFITKHFEAGDGINPDYLMRDLMMRMMQTNEKVDAYADDIEKKATKLRQAKGEFEEWQQASLLLSNSVLVFPDVTREYANWLNSNDRKTLKLATVLQRLRAAEHQRQQLESQSQPATRAVAPVAQVSASQGSTRKRSKGAYDKKARSNCGNCGAEGHWWLECTETTGKPLKPELEKRKKDKLQGRQPPTSLVNSVRVVQLDEHAAAPRQLFDAISLTSPPSAAETMRDGSATTAQATSPVYSPTSPTSDEEETKSQGPQQTPPVAPTLATAEKQVQQALQTLVATAAKSQWEGAAPRGPPPTWEQVLYHMGQGLKEVLTGGPRLEPGCNQGEPRGGSPAPGDGHQGHRVGASGCQEWDGMQRGDDHQRREFERSRSHPRDYGHGGSPRGRRRSPPRGRSRSPLRGCYNGPPRGPPRRSRSPPPPQSFGRWRNSPPRGPPMNQAGPPPMQRCDGPPPSYYGPQPQPQQWRGEPQQGRGMQPRRDDCNQGQQPRRFGYAGYSPPRYNDGPLQVYAVEHNNAGMQANQTDVVEWILDSGSQANVCGDLVLFTTIREDVTSHLDFANGTTEHACIRGSVLLRVVNQVTGMVEDRLLDDVVYTPNAKVNLISLGYLQMTGRYRLTCSPDQRTAWLSKPDTVLKFDMHENIYRLRTERIPGVMVMAALKQDMGSKKQMELLHQRFGHASMDTVKRLAHKFDVGVKLNAEGLTSYECVACAEAKAKRMTHSRIEKRDSKPLQGLMMDVCSIKPATIGGCSMFLFVVDESTRFKWAFLMQHKSEATFHMKILMNRLRTQLREYKVERLWSDQGGEFLSTELETYCNEHGVELKTTNSYSPQENGIVERATGVVLPRIRAMVMATHLPNILWGEALLHVVETLNNLPTKPLGLTSPRRRLFRNEPQLDYLRVWGCIAHVRIPPESRQRKDKMEPRARLALLLGYSLTTPGYKFLDLKTAQVITAQGGNVRFHEEFTAEGTYVRKLLENAYCDGDHQLPDTVLVARVKTGMNSYLPMQNDVSAVNLEQLIEEVPLAGASPAIAPSSSGSPAESSSPPSSGSAEHQPGTAVPVAAPVETPPPVSKAAKKRRKRRARKQVEAEKETSGFVVQPPPMEPCLKRPRRTQRPSVRLKDYVVGSVMTITDILIPTTYKQARASKHWLKWRAAMLAELESLKGHKTWELQPRSVAKNLKVITCRWVFAVKRDERGHIKRFKARLVIHGFKQQLWINYSETYAPVIQFETIRAAIYFAVQRGWEVLQYDVKTAFLYGELEELIFMEQPPGFQVDGPGFICKLLKSLYGLKQAPNIWNKTLHVKLLAMGFERTESDYGLYMLKEENEVKLLLTVYVDDLLLVSPRDLCAKVAASLQETFELTTLGNVKYLLGVEILINRPRREIVYCQRQYVLEVLKRFHMENCNRCATPEATSESTAVVPATSDYLPYRELVGALQYLVGASRPDIAHATRHLGKYLACYDQTHYAQAKRVLRYLKATCDFGLLMNVTSGHEVRVAAYSDADYANDPVDRRSVSGYVTTLDGNVVSYASRKLEINALSTCEAEYIAMSEATKDLLWLSGLCKELEWKHSVPLLLGDNQGAIALTAKPGKHSKSKHIDNKRHMVRRNVELRMLTTQHIGTEDMVADIMTKALGAVKFERFRRAMQVVPVLSEDNCATTSTTTDEATASTTTDEATAPTTTDEARASTTATASRN</sequence>
<evidence type="ECO:0000256" key="2">
    <source>
        <dbReference type="ARBA" id="ARBA00022612"/>
    </source>
</evidence>
<evidence type="ECO:0000256" key="8">
    <source>
        <dbReference type="ARBA" id="ARBA00022759"/>
    </source>
</evidence>
<dbReference type="PANTHER" id="PTHR42648">
    <property type="entry name" value="TRANSPOSASE, PUTATIVE-RELATED"/>
    <property type="match status" value="1"/>
</dbReference>
<dbReference type="CDD" id="cd09272">
    <property type="entry name" value="RNase_HI_RT_Ty1"/>
    <property type="match status" value="1"/>
</dbReference>
<feature type="region of interest" description="Disordered" evidence="18">
    <location>
        <begin position="225"/>
        <end position="273"/>
    </location>
</feature>
<evidence type="ECO:0000256" key="1">
    <source>
        <dbReference type="ARBA" id="ARBA00002180"/>
    </source>
</evidence>
<dbReference type="Pfam" id="PF25597">
    <property type="entry name" value="SH3_retrovirus"/>
    <property type="match status" value="1"/>
</dbReference>
<keyword evidence="16" id="KW-0233">DNA recombination</keyword>
<keyword evidence="12" id="KW-0229">DNA integration</keyword>
<feature type="compositionally biased region" description="Basic and acidic residues" evidence="18">
    <location>
        <begin position="367"/>
        <end position="390"/>
    </location>
</feature>
<name>A0A6A3T809_9STRA</name>
<keyword evidence="9" id="KW-0378">Hydrolase</keyword>
<feature type="region of interest" description="Disordered" evidence="18">
    <location>
        <begin position="114"/>
        <end position="155"/>
    </location>
</feature>
<keyword evidence="17" id="KW-0511">Multifunctional enzyme</keyword>
<keyword evidence="11" id="KW-0460">Magnesium</keyword>
<keyword evidence="8" id="KW-0255">Endonuclease</keyword>
<feature type="compositionally biased region" description="Pro residues" evidence="18">
    <location>
        <begin position="452"/>
        <end position="472"/>
    </location>
</feature>
<keyword evidence="14" id="KW-0548">Nucleotidyltransferase</keyword>
<dbReference type="GO" id="GO:0015074">
    <property type="term" value="P:DNA integration"/>
    <property type="evidence" value="ECO:0007669"/>
    <property type="project" value="UniProtKB-KW"/>
</dbReference>
<protein>
    <recommendedName>
        <fullName evidence="19">Integrase catalytic domain-containing protein</fullName>
    </recommendedName>
</protein>
<evidence type="ECO:0000256" key="7">
    <source>
        <dbReference type="ARBA" id="ARBA00022750"/>
    </source>
</evidence>
<feature type="region of interest" description="Disordered" evidence="18">
    <location>
        <begin position="1038"/>
        <end position="1122"/>
    </location>
</feature>
<dbReference type="InterPro" id="IPR001584">
    <property type="entry name" value="Integrase_cat-core"/>
</dbReference>
<evidence type="ECO:0000256" key="9">
    <source>
        <dbReference type="ARBA" id="ARBA00022801"/>
    </source>
</evidence>
<feature type="compositionally biased region" description="Low complexity" evidence="18">
    <location>
        <begin position="245"/>
        <end position="255"/>
    </location>
</feature>
<dbReference type="PROSITE" id="PS50994">
    <property type="entry name" value="INTEGRASE"/>
    <property type="match status" value="1"/>
</dbReference>
<feature type="region of interest" description="Disordered" evidence="18">
    <location>
        <begin position="325"/>
        <end position="509"/>
    </location>
</feature>
<keyword evidence="2" id="KW-1188">Viral release from host cell</keyword>
<evidence type="ECO:0000256" key="17">
    <source>
        <dbReference type="ARBA" id="ARBA00023268"/>
    </source>
</evidence>
<proteinExistence type="predicted"/>
<keyword evidence="13" id="KW-0695">RNA-directed DNA polymerase</keyword>
<dbReference type="InterPro" id="IPR057670">
    <property type="entry name" value="SH3_retrovirus"/>
</dbReference>
<feature type="region of interest" description="Disordered" evidence="18">
    <location>
        <begin position="1665"/>
        <end position="1703"/>
    </location>
</feature>